<dbReference type="PRINTS" id="PR00080">
    <property type="entry name" value="SDRFAMILY"/>
</dbReference>
<reference evidence="4 6" key="1">
    <citation type="submission" date="2017-12" db="EMBL/GenBank/DDBJ databases">
        <title>Genomic Encyclopedia of Type Strains, Phase III (KMG-III): the genomes of soil and plant-associated and newly described type strains.</title>
        <authorList>
            <person name="Whitman W."/>
        </authorList>
    </citation>
    <scope>NUCLEOTIDE SEQUENCE [LARGE SCALE GENOMIC DNA]</scope>
    <source>
        <strain evidence="4 6">IP-10</strain>
    </source>
</reference>
<dbReference type="EMBL" id="RCCB01000011">
    <property type="protein sequence ID" value="RLJ30503.1"/>
    <property type="molecule type" value="Genomic_DNA"/>
</dbReference>
<protein>
    <submittedName>
        <fullName evidence="5">NADP-dependent 3-hydroxy acid dehydrogenase YdfG</fullName>
    </submittedName>
</protein>
<dbReference type="GO" id="GO:0016491">
    <property type="term" value="F:oxidoreductase activity"/>
    <property type="evidence" value="ECO:0007669"/>
    <property type="project" value="UniProtKB-KW"/>
</dbReference>
<dbReference type="EMBL" id="PJND01000008">
    <property type="protein sequence ID" value="PKW20858.1"/>
    <property type="molecule type" value="Genomic_DNA"/>
</dbReference>
<accession>A0A497V0P7</accession>
<dbReference type="PROSITE" id="PS00061">
    <property type="entry name" value="ADH_SHORT"/>
    <property type="match status" value="1"/>
</dbReference>
<dbReference type="PRINTS" id="PR00081">
    <property type="entry name" value="GDHRDH"/>
</dbReference>
<keyword evidence="2" id="KW-0560">Oxidoreductase</keyword>
<evidence type="ECO:0000256" key="1">
    <source>
        <dbReference type="ARBA" id="ARBA00006484"/>
    </source>
</evidence>
<dbReference type="PANTHER" id="PTHR43976">
    <property type="entry name" value="SHORT CHAIN DEHYDROGENASE"/>
    <property type="match status" value="1"/>
</dbReference>
<dbReference type="AlphaFoldDB" id="A0A497V0P7"/>
<dbReference type="Gene3D" id="3.40.50.720">
    <property type="entry name" value="NAD(P)-binding Rossmann-like Domain"/>
    <property type="match status" value="1"/>
</dbReference>
<dbReference type="RefSeq" id="WP_101472160.1">
    <property type="nucleotide sequence ID" value="NZ_PJND01000008.1"/>
</dbReference>
<dbReference type="InterPro" id="IPR020904">
    <property type="entry name" value="Sc_DH/Rdtase_CS"/>
</dbReference>
<reference evidence="5 7" key="2">
    <citation type="submission" date="2018-10" db="EMBL/GenBank/DDBJ databases">
        <title>Genomic Encyclopedia of Archaeal and Bacterial Type Strains, Phase II (KMG-II): from individual species to whole genera.</title>
        <authorList>
            <person name="Goeker M."/>
        </authorList>
    </citation>
    <scope>NUCLEOTIDE SEQUENCE [LARGE SCALE GENOMIC DNA]</scope>
    <source>
        <strain evidence="5 7">DSM 21886</strain>
    </source>
</reference>
<gene>
    <name evidence="4" type="ORF">B0G92_2137</name>
    <name evidence="5" type="ORF">CLV50_1913</name>
</gene>
<dbReference type="PANTHER" id="PTHR43976:SF16">
    <property type="entry name" value="SHORT-CHAIN DEHYDROGENASE_REDUCTASE FAMILY PROTEIN"/>
    <property type="match status" value="1"/>
</dbReference>
<sequence>MENSNQKVWYITGASKGLGLALVKQLINEGKKVAATSRSIEELKKAIGDVDNFLPLQVNLLSEESIEKSIQATVAQFGRVDVIVNNAGYGLAGALEELTDVEARQNFDVNVFGSLNVIRKVLPYLRKQQSGHIFNVSSIGGFTGAFPGFGIYCATKFAVQGFTESLAEEVKPFGIKATIVSPGYFRTDFLKDSSLSVPKNQLQEYKTVRDVQSAHENEINGNQPGDPHKAALAFIRTAEMQNPPVHLFLGQDAYAMAEVKIQSVKENMEAVREYAAATGFDN</sequence>
<keyword evidence="6" id="KW-1185">Reference proteome</keyword>
<evidence type="ECO:0000313" key="5">
    <source>
        <dbReference type="EMBL" id="RLJ30503.1"/>
    </source>
</evidence>
<dbReference type="Pfam" id="PF00106">
    <property type="entry name" value="adh_short"/>
    <property type="match status" value="1"/>
</dbReference>
<proteinExistence type="inferred from homology"/>
<evidence type="ECO:0000313" key="4">
    <source>
        <dbReference type="EMBL" id="PKW20858.1"/>
    </source>
</evidence>
<comment type="similarity">
    <text evidence="1 3">Belongs to the short-chain dehydrogenases/reductases (SDR) family.</text>
</comment>
<dbReference type="InterPro" id="IPR002347">
    <property type="entry name" value="SDR_fam"/>
</dbReference>
<evidence type="ECO:0000256" key="2">
    <source>
        <dbReference type="ARBA" id="ARBA00023002"/>
    </source>
</evidence>
<dbReference type="Proteomes" id="UP000275027">
    <property type="component" value="Unassembled WGS sequence"/>
</dbReference>
<evidence type="ECO:0000256" key="3">
    <source>
        <dbReference type="RuleBase" id="RU000363"/>
    </source>
</evidence>
<evidence type="ECO:0000313" key="7">
    <source>
        <dbReference type="Proteomes" id="UP000275027"/>
    </source>
</evidence>
<dbReference type="CDD" id="cd05374">
    <property type="entry name" value="17beta-HSD-like_SDR_c"/>
    <property type="match status" value="1"/>
</dbReference>
<dbReference type="Proteomes" id="UP000233767">
    <property type="component" value="Unassembled WGS sequence"/>
</dbReference>
<name>A0A497V0P7_9FLAO</name>
<dbReference type="InterPro" id="IPR051911">
    <property type="entry name" value="SDR_oxidoreductase"/>
</dbReference>
<evidence type="ECO:0000313" key="6">
    <source>
        <dbReference type="Proteomes" id="UP000233767"/>
    </source>
</evidence>
<comment type="caution">
    <text evidence="5">The sequence shown here is derived from an EMBL/GenBank/DDBJ whole genome shotgun (WGS) entry which is preliminary data.</text>
</comment>
<dbReference type="SUPFAM" id="SSF51735">
    <property type="entry name" value="NAD(P)-binding Rossmann-fold domains"/>
    <property type="match status" value="1"/>
</dbReference>
<dbReference type="InterPro" id="IPR036291">
    <property type="entry name" value="NAD(P)-bd_dom_sf"/>
</dbReference>
<organism evidence="5 7">
    <name type="scientific">Flavobacterium lindanitolerans</name>
    <dbReference type="NCBI Taxonomy" id="428988"/>
    <lineage>
        <taxon>Bacteria</taxon>
        <taxon>Pseudomonadati</taxon>
        <taxon>Bacteroidota</taxon>
        <taxon>Flavobacteriia</taxon>
        <taxon>Flavobacteriales</taxon>
        <taxon>Flavobacteriaceae</taxon>
        <taxon>Flavobacterium</taxon>
    </lineage>
</organism>